<organism evidence="7 8">
    <name type="scientific">Sediminitomix flava</name>
    <dbReference type="NCBI Taxonomy" id="379075"/>
    <lineage>
        <taxon>Bacteria</taxon>
        <taxon>Pseudomonadati</taxon>
        <taxon>Bacteroidota</taxon>
        <taxon>Cytophagia</taxon>
        <taxon>Cytophagales</taxon>
        <taxon>Flammeovirgaceae</taxon>
        <taxon>Sediminitomix</taxon>
    </lineage>
</organism>
<dbReference type="PROSITE" id="PS51257">
    <property type="entry name" value="PROKAR_LIPOPROTEIN"/>
    <property type="match status" value="1"/>
</dbReference>
<evidence type="ECO:0000256" key="5">
    <source>
        <dbReference type="SAM" id="SignalP"/>
    </source>
</evidence>
<feature type="signal peptide" evidence="5">
    <location>
        <begin position="1"/>
        <end position="23"/>
    </location>
</feature>
<dbReference type="Gene3D" id="1.10.760.10">
    <property type="entry name" value="Cytochrome c-like domain"/>
    <property type="match status" value="1"/>
</dbReference>
<dbReference type="InterPro" id="IPR009056">
    <property type="entry name" value="Cyt_c-like_dom"/>
</dbReference>
<sequence length="263" mass="28562">MRFFSNKLAGLCLIGAVALTGCSADGNDPGVEYAPQMYHSVPYEPLTQITGEEIPTSLGAIAYGVVDKFYGADENENYYKQFINSLPYNDYNGKVAINVKKPVEGTVARQNFTSVTGANEAQPDQLILDYSKYGKEDIELAAAELVNPLTDKETVSTMLKTAGKGASDAELAAFDKDLVKDGKALYTSYCQPCHGAEGNGKGKVGVVFKGVANLKGNAVKTASDGHIFHVITHGRGRMWAHKSQINPEERWKIVRYVRTLQGK</sequence>
<dbReference type="PANTHER" id="PTHR40394:SF2">
    <property type="entry name" value="QUINOL:CYTOCHROME C OXIDOREDUCTASE MEMBRANE PROTEIN"/>
    <property type="match status" value="1"/>
</dbReference>
<keyword evidence="8" id="KW-1185">Reference proteome</keyword>
<dbReference type="GO" id="GO:0009055">
    <property type="term" value="F:electron transfer activity"/>
    <property type="evidence" value="ECO:0007669"/>
    <property type="project" value="InterPro"/>
</dbReference>
<feature type="domain" description="Cytochrome c" evidence="6">
    <location>
        <begin position="177"/>
        <end position="261"/>
    </location>
</feature>
<protein>
    <submittedName>
        <fullName evidence="7">Cbb3-type cytochrome c oxidase subunit III</fullName>
    </submittedName>
</protein>
<dbReference type="PROSITE" id="PS51007">
    <property type="entry name" value="CYTC"/>
    <property type="match status" value="1"/>
</dbReference>
<gene>
    <name evidence="7" type="ORF">BC781_102655</name>
</gene>
<keyword evidence="2 4" id="KW-0479">Metal-binding</keyword>
<evidence type="ECO:0000313" key="8">
    <source>
        <dbReference type="Proteomes" id="UP000245535"/>
    </source>
</evidence>
<dbReference type="SUPFAM" id="SSF46626">
    <property type="entry name" value="Cytochrome c"/>
    <property type="match status" value="1"/>
</dbReference>
<dbReference type="Pfam" id="PF13442">
    <property type="entry name" value="Cytochrome_CBB3"/>
    <property type="match status" value="1"/>
</dbReference>
<feature type="chain" id="PRO_5016249146" evidence="5">
    <location>
        <begin position="24"/>
        <end position="263"/>
    </location>
</feature>
<keyword evidence="1 4" id="KW-0349">Heme</keyword>
<dbReference type="EMBL" id="QGDO01000002">
    <property type="protein sequence ID" value="PWJ43107.1"/>
    <property type="molecule type" value="Genomic_DNA"/>
</dbReference>
<evidence type="ECO:0000256" key="2">
    <source>
        <dbReference type="ARBA" id="ARBA00022723"/>
    </source>
</evidence>
<keyword evidence="5" id="KW-0732">Signal</keyword>
<reference evidence="7 8" key="1">
    <citation type="submission" date="2018-03" db="EMBL/GenBank/DDBJ databases">
        <title>Genomic Encyclopedia of Archaeal and Bacterial Type Strains, Phase II (KMG-II): from individual species to whole genera.</title>
        <authorList>
            <person name="Goeker M."/>
        </authorList>
    </citation>
    <scope>NUCLEOTIDE SEQUENCE [LARGE SCALE GENOMIC DNA]</scope>
    <source>
        <strain evidence="7 8">DSM 28229</strain>
    </source>
</reference>
<name>A0A316A0D5_SEDFL</name>
<comment type="caution">
    <text evidence="7">The sequence shown here is derived from an EMBL/GenBank/DDBJ whole genome shotgun (WGS) entry which is preliminary data.</text>
</comment>
<dbReference type="RefSeq" id="WP_170123104.1">
    <property type="nucleotide sequence ID" value="NZ_QGDO01000002.1"/>
</dbReference>
<evidence type="ECO:0000259" key="6">
    <source>
        <dbReference type="PROSITE" id="PS51007"/>
    </source>
</evidence>
<dbReference type="AlphaFoldDB" id="A0A316A0D5"/>
<accession>A0A316A0D5</accession>
<dbReference type="GO" id="GO:0046872">
    <property type="term" value="F:metal ion binding"/>
    <property type="evidence" value="ECO:0007669"/>
    <property type="project" value="UniProtKB-KW"/>
</dbReference>
<keyword evidence="3 4" id="KW-0408">Iron</keyword>
<dbReference type="PANTHER" id="PTHR40394">
    <property type="entry name" value="LIPOPROTEIN-RELATED"/>
    <property type="match status" value="1"/>
</dbReference>
<dbReference type="GO" id="GO:0020037">
    <property type="term" value="F:heme binding"/>
    <property type="evidence" value="ECO:0007669"/>
    <property type="project" value="InterPro"/>
</dbReference>
<evidence type="ECO:0000256" key="4">
    <source>
        <dbReference type="PROSITE-ProRule" id="PRU00433"/>
    </source>
</evidence>
<evidence type="ECO:0000256" key="1">
    <source>
        <dbReference type="ARBA" id="ARBA00022617"/>
    </source>
</evidence>
<dbReference type="InterPro" id="IPR036909">
    <property type="entry name" value="Cyt_c-like_dom_sf"/>
</dbReference>
<evidence type="ECO:0000256" key="3">
    <source>
        <dbReference type="ARBA" id="ARBA00023004"/>
    </source>
</evidence>
<dbReference type="Proteomes" id="UP000245535">
    <property type="component" value="Unassembled WGS sequence"/>
</dbReference>
<evidence type="ECO:0000313" key="7">
    <source>
        <dbReference type="EMBL" id="PWJ43107.1"/>
    </source>
</evidence>
<proteinExistence type="predicted"/>